<proteinExistence type="predicted"/>
<evidence type="ECO:0000313" key="2">
    <source>
        <dbReference type="Proteomes" id="UP001626549"/>
    </source>
</evidence>
<gene>
    <name evidence="1" type="ORF">R0137_08135</name>
</gene>
<reference evidence="1 2" key="1">
    <citation type="submission" date="2023-10" db="EMBL/GenBank/DDBJ databases">
        <title>Two novel species belonging to the OM43/NOR5 clade.</title>
        <authorList>
            <person name="Park M."/>
        </authorList>
    </citation>
    <scope>NUCLEOTIDE SEQUENCE [LARGE SCALE GENOMIC DNA]</scope>
    <source>
        <strain evidence="1 2">IMCC45268</strain>
    </source>
</reference>
<name>A0ABZ0IIM2_9GAMM</name>
<evidence type="ECO:0008006" key="3">
    <source>
        <dbReference type="Google" id="ProtNLM"/>
    </source>
</evidence>
<organism evidence="1 2">
    <name type="scientific">Congregibacter brevis</name>
    <dbReference type="NCBI Taxonomy" id="3081201"/>
    <lineage>
        <taxon>Bacteria</taxon>
        <taxon>Pseudomonadati</taxon>
        <taxon>Pseudomonadota</taxon>
        <taxon>Gammaproteobacteria</taxon>
        <taxon>Cellvibrionales</taxon>
        <taxon>Halieaceae</taxon>
        <taxon>Congregibacter</taxon>
    </lineage>
</organism>
<dbReference type="RefSeq" id="WP_407329887.1">
    <property type="nucleotide sequence ID" value="NZ_CP136865.1"/>
</dbReference>
<evidence type="ECO:0000313" key="1">
    <source>
        <dbReference type="EMBL" id="WOJ98528.1"/>
    </source>
</evidence>
<keyword evidence="2" id="KW-1185">Reference proteome</keyword>
<dbReference type="EMBL" id="CP136865">
    <property type="protein sequence ID" value="WOJ98528.1"/>
    <property type="molecule type" value="Genomic_DNA"/>
</dbReference>
<dbReference type="Proteomes" id="UP001626549">
    <property type="component" value="Chromosome"/>
</dbReference>
<dbReference type="PROSITE" id="PS51257">
    <property type="entry name" value="PROKAR_LIPOPROTEIN"/>
    <property type="match status" value="1"/>
</dbReference>
<accession>A0ABZ0IIM2</accession>
<sequence length="195" mass="21432">MNTFIKTITIITLSALLLTGCLSQSLPEERLPEFSVISVQLPGFEPQRGDTVSWLNDLVIAGDLSAEVEELATVEITSRVEQRLSEEGFIFVAPANSQYVLLAALIGNMSNELLDEQKQLLELARMYPMLGGGAYERDMLILALTTPEKVGDGNPLWKAAVEVYSADELNLNDAAKLKRLDAAINQLLSTLPYMM</sequence>
<protein>
    <recommendedName>
        <fullName evidence="3">DUF4136 domain-containing protein</fullName>
    </recommendedName>
</protein>